<evidence type="ECO:0000313" key="2">
    <source>
        <dbReference type="EMBL" id="MCW7503574.1"/>
    </source>
</evidence>
<sequence length="306" mass="36363">MNTKSIFLLSKFDLSKNENCSPPRHFLNRDGFSFRLFYPNSWIKKINLETDTFSLLRFKVENENTNQNNLYEITIIAELYHEPESGSFRLEKSKDRNLLKLYPVDIEIKDLVRFDIFQQEFYLENDKIDFKGLVTFCLRNHLIPRYTLNGVLIQIGILVDILKTSTNRFTCFLIKNILKILFGVKLYELDSPIYNESKDETITRKKKNDLKFNLSIGEYKTNFHTLISFSIFTMIYAYFCFESKNTVNELLQNITANNFFSLIFGFLTLSIYDLLFKKALMKLFKILDIKYRNNTKNKIINKRNFV</sequence>
<feature type="transmembrane region" description="Helical" evidence="1">
    <location>
        <begin position="259"/>
        <end position="276"/>
    </location>
</feature>
<comment type="caution">
    <text evidence="2">The sequence shown here is derived from an EMBL/GenBank/DDBJ whole genome shotgun (WGS) entry which is preliminary data.</text>
</comment>
<keyword evidence="3" id="KW-1185">Reference proteome</keyword>
<gene>
    <name evidence="2" type="ORF">ND855_05510</name>
</gene>
<protein>
    <submittedName>
        <fullName evidence="2">Uncharacterized protein</fullName>
    </submittedName>
</protein>
<name>A0ABT3M5A2_9LEPT</name>
<organism evidence="2 3">
    <name type="scientific">Leptospira paudalimensis</name>
    <dbReference type="NCBI Taxonomy" id="2950024"/>
    <lineage>
        <taxon>Bacteria</taxon>
        <taxon>Pseudomonadati</taxon>
        <taxon>Spirochaetota</taxon>
        <taxon>Spirochaetia</taxon>
        <taxon>Leptospirales</taxon>
        <taxon>Leptospiraceae</taxon>
        <taxon>Leptospira</taxon>
    </lineage>
</organism>
<feature type="transmembrane region" description="Helical" evidence="1">
    <location>
        <begin position="221"/>
        <end position="239"/>
    </location>
</feature>
<proteinExistence type="predicted"/>
<dbReference type="Proteomes" id="UP001208794">
    <property type="component" value="Unassembled WGS sequence"/>
</dbReference>
<dbReference type="RefSeq" id="WP_265357534.1">
    <property type="nucleotide sequence ID" value="NZ_JAMQPR010000001.1"/>
</dbReference>
<keyword evidence="1" id="KW-0472">Membrane</keyword>
<keyword evidence="1" id="KW-0812">Transmembrane</keyword>
<evidence type="ECO:0000313" key="3">
    <source>
        <dbReference type="Proteomes" id="UP001208794"/>
    </source>
</evidence>
<accession>A0ABT3M5A2</accession>
<dbReference type="EMBL" id="JAMQPR010000001">
    <property type="protein sequence ID" value="MCW7503574.1"/>
    <property type="molecule type" value="Genomic_DNA"/>
</dbReference>
<keyword evidence="1" id="KW-1133">Transmembrane helix</keyword>
<evidence type="ECO:0000256" key="1">
    <source>
        <dbReference type="SAM" id="Phobius"/>
    </source>
</evidence>
<reference evidence="2 3" key="1">
    <citation type="submission" date="2022-06" db="EMBL/GenBank/DDBJ databases">
        <title>Leptospira isolates from biofilms formed at urban environments.</title>
        <authorList>
            <person name="Ribeiro P.S."/>
            <person name="Sousa T."/>
            <person name="Carvalho N."/>
            <person name="Aburjaile F."/>
            <person name="Neves F."/>
            <person name="Oliveira D."/>
            <person name="Blanco L."/>
            <person name="Lima J."/>
            <person name="Costa F."/>
            <person name="Brenig B."/>
            <person name="Soares S."/>
            <person name="Ramos R."/>
            <person name="Goes-Neto A."/>
            <person name="Matiuzzi M."/>
            <person name="Azevedo V."/>
            <person name="Ristow P."/>
        </authorList>
    </citation>
    <scope>NUCLEOTIDE SEQUENCE [LARGE SCALE GENOMIC DNA]</scope>
    <source>
        <strain evidence="2 3">VSF14</strain>
    </source>
</reference>